<dbReference type="GO" id="GO:0003682">
    <property type="term" value="F:chromatin binding"/>
    <property type="evidence" value="ECO:0007669"/>
    <property type="project" value="TreeGrafter"/>
</dbReference>
<dbReference type="InterPro" id="IPR016024">
    <property type="entry name" value="ARM-type_fold"/>
</dbReference>
<comment type="similarity">
    <text evidence="2 6">Belongs to the SCC2/Nipped-B family.</text>
</comment>
<dbReference type="PANTHER" id="PTHR21704">
    <property type="entry name" value="NIPPED-B-LIKE PROTEIN DELANGIN SCC2-RELATED"/>
    <property type="match status" value="1"/>
</dbReference>
<dbReference type="InterPro" id="IPR024986">
    <property type="entry name" value="Nipped-B_C"/>
</dbReference>
<proteinExistence type="inferred from homology"/>
<feature type="region of interest" description="Disordered" evidence="7">
    <location>
        <begin position="151"/>
        <end position="170"/>
    </location>
</feature>
<dbReference type="GO" id="GO:0090694">
    <property type="term" value="C:Scc2-Scc4 cohesin loading complex"/>
    <property type="evidence" value="ECO:0007669"/>
    <property type="project" value="TreeGrafter"/>
</dbReference>
<evidence type="ECO:0000256" key="2">
    <source>
        <dbReference type="ARBA" id="ARBA00009252"/>
    </source>
</evidence>
<dbReference type="GO" id="GO:0071169">
    <property type="term" value="P:establishment of protein localization to chromatin"/>
    <property type="evidence" value="ECO:0007669"/>
    <property type="project" value="TreeGrafter"/>
</dbReference>
<dbReference type="InterPro" id="IPR026003">
    <property type="entry name" value="Cohesin_HEAT"/>
</dbReference>
<name>A0A6C1DNU1_SACPS</name>
<evidence type="ECO:0000313" key="10">
    <source>
        <dbReference type="Proteomes" id="UP000501346"/>
    </source>
</evidence>
<dbReference type="Pfam" id="PF12765">
    <property type="entry name" value="Cohesin_HEAT"/>
    <property type="match status" value="1"/>
</dbReference>
<keyword evidence="10" id="KW-1185">Reference proteome</keyword>
<comment type="subcellular location">
    <subcellularLocation>
        <location evidence="1 6">Nucleus</location>
    </subcellularLocation>
</comment>
<organism evidence="9 10">
    <name type="scientific">Saccharomyces pastorianus</name>
    <name type="common">Lager yeast</name>
    <name type="synonym">Saccharomyces cerevisiae x Saccharomyces eubayanus</name>
    <dbReference type="NCBI Taxonomy" id="27292"/>
    <lineage>
        <taxon>Eukaryota</taxon>
        <taxon>Fungi</taxon>
        <taxon>Dikarya</taxon>
        <taxon>Ascomycota</taxon>
        <taxon>Saccharomycotina</taxon>
        <taxon>Saccharomycetes</taxon>
        <taxon>Saccharomycetales</taxon>
        <taxon>Saccharomycetaceae</taxon>
        <taxon>Saccharomyces</taxon>
    </lineage>
</organism>
<protein>
    <recommendedName>
        <fullName evidence="6">Sister chromatid cohesion protein</fullName>
    </recommendedName>
</protein>
<evidence type="ECO:0000259" key="8">
    <source>
        <dbReference type="Pfam" id="PF12830"/>
    </source>
</evidence>
<evidence type="ECO:0000256" key="6">
    <source>
        <dbReference type="RuleBase" id="RU364107"/>
    </source>
</evidence>
<dbReference type="InterPro" id="IPR033031">
    <property type="entry name" value="Scc2/Nipped-B"/>
</dbReference>
<evidence type="ECO:0000313" key="9">
    <source>
        <dbReference type="EMBL" id="QID78702.1"/>
    </source>
</evidence>
<dbReference type="GO" id="GO:0034087">
    <property type="term" value="P:establishment of mitotic sister chromatid cohesion"/>
    <property type="evidence" value="ECO:0007669"/>
    <property type="project" value="TreeGrafter"/>
</dbReference>
<dbReference type="EMBL" id="CP048985">
    <property type="protein sequence ID" value="QID78702.1"/>
    <property type="molecule type" value="Genomic_DNA"/>
</dbReference>
<dbReference type="CDD" id="cd23958">
    <property type="entry name" value="SCC2"/>
    <property type="match status" value="1"/>
</dbReference>
<gene>
    <name evidence="9" type="primary">SCC2_1</name>
    <name evidence="9" type="ORF">GRS66_000921</name>
</gene>
<evidence type="ECO:0000256" key="1">
    <source>
        <dbReference type="ARBA" id="ARBA00004123"/>
    </source>
</evidence>
<dbReference type="OrthoDB" id="418242at2759"/>
<dbReference type="GO" id="GO:1990414">
    <property type="term" value="P:replication-born double-strand break repair via sister chromatid exchange"/>
    <property type="evidence" value="ECO:0007669"/>
    <property type="project" value="TreeGrafter"/>
</dbReference>
<evidence type="ECO:0000256" key="4">
    <source>
        <dbReference type="ARBA" id="ARBA00023242"/>
    </source>
</evidence>
<reference evidence="9 10" key="1">
    <citation type="journal article" date="2019" name="BMC Genomics">
        <title>Chromosome level assembly and comparative genome analysis confirm lager-brewing yeasts originated from a single hybridization.</title>
        <authorList>
            <person name="Salazar A.N."/>
            <person name="Gorter de Vries A.R."/>
            <person name="van den Broek M."/>
            <person name="Brouwers N."/>
            <person name="de la Torre Cortes P."/>
            <person name="Kuijpers N.G.A."/>
            <person name="Daran J.G."/>
            <person name="Abeel T."/>
        </authorList>
    </citation>
    <scope>NUCLEOTIDE SEQUENCE [LARGE SCALE GENOMIC DNA]</scope>
    <source>
        <strain evidence="9 10">CBS 1483</strain>
    </source>
</reference>
<evidence type="ECO:0000256" key="7">
    <source>
        <dbReference type="SAM" id="MobiDB-lite"/>
    </source>
</evidence>
<dbReference type="Pfam" id="PF12830">
    <property type="entry name" value="Nipped-B_C"/>
    <property type="match status" value="1"/>
</dbReference>
<dbReference type="SUPFAM" id="SSF48371">
    <property type="entry name" value="ARM repeat"/>
    <property type="match status" value="1"/>
</dbReference>
<feature type="domain" description="Sister chromatid cohesion C-terminal" evidence="8">
    <location>
        <begin position="1205"/>
        <end position="1385"/>
    </location>
</feature>
<keyword evidence="5 6" id="KW-0131">Cell cycle</keyword>
<keyword evidence="3 6" id="KW-0677">Repeat</keyword>
<evidence type="ECO:0000256" key="5">
    <source>
        <dbReference type="ARBA" id="ARBA00023306"/>
    </source>
</evidence>
<evidence type="ECO:0000256" key="3">
    <source>
        <dbReference type="ARBA" id="ARBA00022737"/>
    </source>
</evidence>
<sequence length="1493" mass="171133">MSYPGKDKNIPGRIIEALEDLPLSYLVPKDGLAALVNAPMRVSLPFDKTIFTSADDGRDVNINVLGTANSTTSSIKNEAEKERLVFKRPSNFTSSANSVDYVPTNFLEGLSPLAQSVLSTHKGLNDSINIEKKSEIVSRPEAKHKLESVTSNAGNLSFNDNSSNKKTKTSTGVTMTQANLAEQYLNDLKNILDIVGFDQNSAEIGNIEYWLQLPNKKFVLTTNCLTKLQMTIKNITDNPQLSNSIEITWLLRLLDVMVCNIKFSKSSLKMGLDDSMLRYIALLSTIVLFNIFLLGKNDSNLHRESYIMEPVNFLSDLIESLKILTIEYGSLKIEFDTFQEALELLPKYIRNGPFLDDNVTAKLVYIFSDLLMNNDIEATTNIQFQSFWDNVKRISSDILVSLFGSFDQQRGFIIEELLSHIEKLPTKRIQKKLRKVGNQNIYITDFTFTLMSMLENINCYSFCNQMKDIAPENIDLLKNEYKKQEEFLFNIVEHINDTILERFFKNPSALRYVIDNFVQDLLLLISSPQWPVTEKILSSLLKRLLSVYSPSMQVSANIETICLQLIGNIGSTIFDIKCSTRDHEDNNLIKMINYPETLPHFFKSFEECIAYNETIKCRRSATRFLWNLRLGTILRLEEYTKDAKEQTITVDNELKKILEQIKDGGLGPELENREADFSTIKLDYFSILHAFELLNLYDPYLKLILSLLAKDKIKLRSTAIKCLSMLASKDKVILSNPMVKETIHRRLNDSSASVKDAILDLVSINSSYFEFYQQINNNYNDDSIMVRKHVLRINEKMYDETNDIVTKVYVIARILMKIEDEEDNIIDMARLILLNRWILKVHEVLDQPEKLKEISSSVLLVMSRVAIMNEKCSQLFDLFLNFYLLNKEAHSKEAYDKITHVLTILTDFLVQKIVELNSDDTNEKNSIVDKQNFLNLLAKFADSTVSFLTKDHITALYPYMVSDEKSDFHYYILQVFRCTFEKLANFKQKFLYDLETTLLSRLPKMNVREIDEAMPLIWSVATHRHDTARVAKACSSCLSHLHPYINKANNEEAAIVVDGKLQRLIYLSTGFARFCFPKPSNDKIAFLQEGETLYEHITKCLLVLSKDKITHVIRRVAVKNLTKLCGNHPKLFNSRHVLHLLDKEFQSDQLDIKLVILESLYDLFLLEERKSVRNTGVNSTLSSNSILKKKLLKTNRVEFANDGVCSALATRFLDNILQLCLLRDLKNSLVAIRLLKLILKFGYTNPSHSIPTVIALFASTSQYIRHVAYELLEDLFEKYETLVFSSLSRGVTKAIHYSIHTDEKYYYKHDHFLSLLEKLCGTGKKNGPKFFKVLKRIMQSYLDDITDLTSTNSSVQKSIFVLCTNISNITFVSQYDLVSLLKTIDLTTDRLKEVIMDEIGDNVSSLSVSEEKLSGIILIQLSLQDLGTYLLHLYGLRDDVLLLDIVEESELKNKQLPAKKPDISKFSAQLENIEQYSSNGKLLTYFRKHVKDT</sequence>
<dbReference type="PANTHER" id="PTHR21704:SF18">
    <property type="entry name" value="NIPPED-B-LIKE PROTEIN"/>
    <property type="match status" value="1"/>
</dbReference>
<dbReference type="GO" id="GO:0140588">
    <property type="term" value="P:chromatin looping"/>
    <property type="evidence" value="ECO:0007669"/>
    <property type="project" value="InterPro"/>
</dbReference>
<dbReference type="Proteomes" id="UP000501346">
    <property type="component" value="Chromosome ScIV"/>
</dbReference>
<accession>A0A6C1DNU1</accession>
<dbReference type="GO" id="GO:0010468">
    <property type="term" value="P:regulation of gene expression"/>
    <property type="evidence" value="ECO:0007669"/>
    <property type="project" value="InterPro"/>
</dbReference>
<dbReference type="GO" id="GO:0061775">
    <property type="term" value="F:cohesin loader activity"/>
    <property type="evidence" value="ECO:0007669"/>
    <property type="project" value="InterPro"/>
</dbReference>
<keyword evidence="4 6" id="KW-0539">Nucleus</keyword>